<reference evidence="3" key="1">
    <citation type="submission" date="2010-06" db="EMBL/GenBank/DDBJ databases">
        <authorList>
            <person name="Jiang H."/>
            <person name="Abraham K."/>
            <person name="Ali S."/>
            <person name="Alsbrooks S.L."/>
            <person name="Anim B.N."/>
            <person name="Anosike U.S."/>
            <person name="Attaway T."/>
            <person name="Bandaranaike D.P."/>
            <person name="Battles P.K."/>
            <person name="Bell S.N."/>
            <person name="Bell A.V."/>
            <person name="Beltran B."/>
            <person name="Bickham C."/>
            <person name="Bustamante Y."/>
            <person name="Caleb T."/>
            <person name="Canada A."/>
            <person name="Cardenas V."/>
            <person name="Carter K."/>
            <person name="Chacko J."/>
            <person name="Chandrabose M.N."/>
            <person name="Chavez D."/>
            <person name="Chavez A."/>
            <person name="Chen L."/>
            <person name="Chu H.-S."/>
            <person name="Claassen K.J."/>
            <person name="Cockrell R."/>
            <person name="Collins M."/>
            <person name="Cooper J.A."/>
            <person name="Cree A."/>
            <person name="Curry S.M."/>
            <person name="Da Y."/>
            <person name="Dao M.D."/>
            <person name="Das B."/>
            <person name="Davila M.-L."/>
            <person name="Davy-Carroll L."/>
            <person name="Denson S."/>
            <person name="Dinh H."/>
            <person name="Ebong V.E."/>
            <person name="Edwards J.R."/>
            <person name="Egan A."/>
            <person name="El-Daye J."/>
            <person name="Escobedo L."/>
            <person name="Fernandez S."/>
            <person name="Fernando P.R."/>
            <person name="Flagg N."/>
            <person name="Forbes L.D."/>
            <person name="Fowler R.G."/>
            <person name="Fu Q."/>
            <person name="Gabisi R.A."/>
            <person name="Ganer J."/>
            <person name="Garbino Pronczuk A."/>
            <person name="Garcia R.M."/>
            <person name="Garner T."/>
            <person name="Garrett T.E."/>
            <person name="Gonzalez D.A."/>
            <person name="Hamid H."/>
            <person name="Hawkins E.S."/>
            <person name="Hirani K."/>
            <person name="Hogues M.E."/>
            <person name="Hollins B."/>
            <person name="Hsiao C.-H."/>
            <person name="Jabil R."/>
            <person name="James M.L."/>
            <person name="Jhangiani S.N."/>
            <person name="Johnson B."/>
            <person name="Johnson Q."/>
            <person name="Joshi V."/>
            <person name="Kalu J.B."/>
            <person name="Kam C."/>
            <person name="Kashfia A."/>
            <person name="Keebler J."/>
            <person name="Kisamo H."/>
            <person name="Kovar C.L."/>
            <person name="Lago L.A."/>
            <person name="Lai C.-Y."/>
            <person name="Laidlaw J."/>
            <person name="Lara F."/>
            <person name="Le T.-K."/>
            <person name="Lee S.L."/>
            <person name="Legall F.H."/>
            <person name="Lemon S.J."/>
            <person name="Lewis L.R."/>
            <person name="Li B."/>
            <person name="Liu Y."/>
            <person name="Liu Y.-S."/>
            <person name="Lopez J."/>
            <person name="Lozado R.J."/>
            <person name="Lu J."/>
            <person name="Madu R.C."/>
            <person name="Maheshwari M."/>
            <person name="Maheshwari R."/>
            <person name="Malloy K."/>
            <person name="Martinez E."/>
            <person name="Mathew T."/>
            <person name="Mercado I.C."/>
            <person name="Mercado C."/>
            <person name="Meyer B."/>
            <person name="Montgomery K."/>
            <person name="Morgan M.B."/>
            <person name="Munidasa M."/>
            <person name="Nazareth L.V."/>
            <person name="Nelson J."/>
            <person name="Ng B.M."/>
            <person name="Nguyen N.B."/>
            <person name="Nguyen P.Q."/>
            <person name="Nguyen T."/>
            <person name="Obregon M."/>
            <person name="Okwuonu G.O."/>
            <person name="Onwere C.G."/>
            <person name="Orozco G."/>
            <person name="Parra A."/>
            <person name="Patel S."/>
            <person name="Patil S."/>
            <person name="Perez A."/>
            <person name="Perez Y."/>
            <person name="Pham C."/>
            <person name="Primus E.L."/>
            <person name="Pu L.-L."/>
            <person name="Puazo M."/>
            <person name="Qin X."/>
            <person name="Quiroz J.B."/>
            <person name="Reese J."/>
            <person name="Richards S."/>
            <person name="Rives C.M."/>
            <person name="Robberts R."/>
            <person name="Ruiz S.J."/>
            <person name="Ruiz M.J."/>
            <person name="Santibanez J."/>
            <person name="Schneider B.W."/>
            <person name="Sisson I."/>
            <person name="Smith M."/>
            <person name="Sodergren E."/>
            <person name="Song X.-Z."/>
            <person name="Song B.B."/>
            <person name="Summersgill H."/>
            <person name="Thelus R."/>
            <person name="Thornton R.D."/>
            <person name="Trejos Z.Y."/>
            <person name="Usmani K."/>
            <person name="Vattathil S."/>
            <person name="Villasana D."/>
            <person name="Walker D.L."/>
            <person name="Wang S."/>
            <person name="Wang K."/>
            <person name="White C.S."/>
            <person name="Williams A.C."/>
            <person name="Williamson J."/>
            <person name="Wilson K."/>
            <person name="Woghiren I.O."/>
            <person name="Woodworth J.R."/>
            <person name="Worley K.C."/>
            <person name="Wright R.A."/>
            <person name="Wu W."/>
            <person name="Young L."/>
            <person name="Zhang L."/>
            <person name="Zhang J."/>
            <person name="Zhu Y."/>
            <person name="Muzny D.M."/>
            <person name="Weinstock G."/>
            <person name="Gibbs R.A."/>
        </authorList>
    </citation>
    <scope>NUCLEOTIDE SEQUENCE [LARGE SCALE GENOMIC DNA]</scope>
    <source>
        <strain evidence="3">LSR1</strain>
    </source>
</reference>
<dbReference type="PANTHER" id="PTHR45749">
    <property type="match status" value="1"/>
</dbReference>
<reference evidence="2" key="2">
    <citation type="submission" date="2022-06" db="UniProtKB">
        <authorList>
            <consortium name="EnsemblMetazoa"/>
        </authorList>
    </citation>
    <scope>IDENTIFICATION</scope>
</reference>
<dbReference type="KEGG" id="api:115033098"/>
<dbReference type="Proteomes" id="UP000007819">
    <property type="component" value="Chromosome X"/>
</dbReference>
<sequence>MPKGTRWDGKASRAGRVPAAGDISLALITFISSQFINVNSSNELFFSSHSSLVVWTMDHTETDMVSGLAMNYEVMNYSSPNIKNTPNIALQNNEVLNKQIFGDADDPVNEIPVSRLEKKDRIDKGPYQPKFDFPRTIIGSKYRSFQIEWYNKYSWLEYSKVFDSAFCFYCRVFCLNDPATKGHIDFAFIKKGFKNWHRANECFRNHEKSKGHQHSVSSWSSYTKDKSVDILLDEQKEVFISK</sequence>
<proteinExistence type="predicted"/>
<dbReference type="InterPro" id="IPR006580">
    <property type="entry name" value="Znf_TTF"/>
</dbReference>
<accession>A0A8R2NJ59</accession>
<evidence type="ECO:0000313" key="2">
    <source>
        <dbReference type="EnsemblMetazoa" id="XP_029340957.1"/>
    </source>
</evidence>
<dbReference type="AlphaFoldDB" id="A0A8R2NJ59"/>
<dbReference type="RefSeq" id="XP_029340957.1">
    <property type="nucleotide sequence ID" value="XM_029485097.1"/>
</dbReference>
<keyword evidence="3" id="KW-1185">Reference proteome</keyword>
<evidence type="ECO:0000313" key="3">
    <source>
        <dbReference type="Proteomes" id="UP000007819"/>
    </source>
</evidence>
<protein>
    <recommendedName>
        <fullName evidence="1">TTF-type domain-containing protein</fullName>
    </recommendedName>
</protein>
<name>A0A8R2NJ59_ACYPI</name>
<dbReference type="OrthoDB" id="6606049at2759"/>
<organism evidence="2 3">
    <name type="scientific">Acyrthosiphon pisum</name>
    <name type="common">Pea aphid</name>
    <dbReference type="NCBI Taxonomy" id="7029"/>
    <lineage>
        <taxon>Eukaryota</taxon>
        <taxon>Metazoa</taxon>
        <taxon>Ecdysozoa</taxon>
        <taxon>Arthropoda</taxon>
        <taxon>Hexapoda</taxon>
        <taxon>Insecta</taxon>
        <taxon>Pterygota</taxon>
        <taxon>Neoptera</taxon>
        <taxon>Paraneoptera</taxon>
        <taxon>Hemiptera</taxon>
        <taxon>Sternorrhyncha</taxon>
        <taxon>Aphidomorpha</taxon>
        <taxon>Aphidoidea</taxon>
        <taxon>Aphididae</taxon>
        <taxon>Macrosiphini</taxon>
        <taxon>Acyrthosiphon</taxon>
    </lineage>
</organism>
<dbReference type="GeneID" id="115033098"/>
<feature type="domain" description="TTF-type" evidence="1">
    <location>
        <begin position="141"/>
        <end position="240"/>
    </location>
</feature>
<evidence type="ECO:0000259" key="1">
    <source>
        <dbReference type="SMART" id="SM00597"/>
    </source>
</evidence>
<dbReference type="EnsemblMetazoa" id="XM_029485097.1">
    <property type="protein sequence ID" value="XP_029340957.1"/>
    <property type="gene ID" value="LOC115033098"/>
</dbReference>
<dbReference type="SMART" id="SM00597">
    <property type="entry name" value="ZnF_TTF"/>
    <property type="match status" value="1"/>
</dbReference>
<dbReference type="PANTHER" id="PTHR45749:SF21">
    <property type="entry name" value="DUF4371 DOMAIN-CONTAINING PROTEIN"/>
    <property type="match status" value="1"/>
</dbReference>